<dbReference type="EMBL" id="FWDM01000023">
    <property type="protein sequence ID" value="SLM13877.1"/>
    <property type="molecule type" value="Genomic_DNA"/>
</dbReference>
<sequence>MCPDEILLTAFVDNEVPSPWKERIELHLEQCERCRTRVETYRELRVRLRSADSIDALQLAHAVQRIRLSLEETEKAASMKGARRLVARYPILSALSSRRVSVPLPLLVASALLIVFFAGLAFGIFGAGRYANQALALSTRLPATTNANIESLVSTLSQTDPSQVVTIRAPGTMLAPLSSAAPVYVIYNIGEQKPTVMAVPAQGEAK</sequence>
<name>A0A3P3XJM2_9SPIR</name>
<dbReference type="Pfam" id="PF13490">
    <property type="entry name" value="zf-HC2"/>
    <property type="match status" value="1"/>
</dbReference>
<dbReference type="Gene3D" id="1.10.10.1320">
    <property type="entry name" value="Anti-sigma factor, zinc-finger domain"/>
    <property type="match status" value="1"/>
</dbReference>
<reference evidence="3" key="1">
    <citation type="submission" date="2017-02" db="EMBL/GenBank/DDBJ databases">
        <authorList>
            <person name="Regsiter A."/>
            <person name="William W."/>
        </authorList>
    </citation>
    <scope>NUCLEOTIDE SEQUENCE</scope>
    <source>
        <strain evidence="3">Bib</strain>
    </source>
</reference>
<keyword evidence="1" id="KW-0472">Membrane</keyword>
<protein>
    <recommendedName>
        <fullName evidence="2">Putative zinc-finger domain-containing protein</fullName>
    </recommendedName>
</protein>
<keyword evidence="1" id="KW-1133">Transmembrane helix</keyword>
<evidence type="ECO:0000256" key="1">
    <source>
        <dbReference type="SAM" id="Phobius"/>
    </source>
</evidence>
<proteinExistence type="predicted"/>
<accession>A0A3P3XJM2</accession>
<keyword evidence="1" id="KW-0812">Transmembrane</keyword>
<gene>
    <name evidence="3" type="ORF">SPIROBIBN47_30008</name>
</gene>
<dbReference type="AlphaFoldDB" id="A0A3P3XJM2"/>
<evidence type="ECO:0000259" key="2">
    <source>
        <dbReference type="Pfam" id="PF13490"/>
    </source>
</evidence>
<evidence type="ECO:0000313" key="3">
    <source>
        <dbReference type="EMBL" id="SLM13877.1"/>
    </source>
</evidence>
<dbReference type="InterPro" id="IPR027383">
    <property type="entry name" value="Znf_put"/>
</dbReference>
<dbReference type="InterPro" id="IPR041916">
    <property type="entry name" value="Anti_sigma_zinc_sf"/>
</dbReference>
<organism evidence="3">
    <name type="scientific">uncultured spirochete</name>
    <dbReference type="NCBI Taxonomy" id="156406"/>
    <lineage>
        <taxon>Bacteria</taxon>
        <taxon>Pseudomonadati</taxon>
        <taxon>Spirochaetota</taxon>
        <taxon>Spirochaetia</taxon>
        <taxon>Spirochaetales</taxon>
        <taxon>environmental samples</taxon>
    </lineage>
</organism>
<feature type="transmembrane region" description="Helical" evidence="1">
    <location>
        <begin position="104"/>
        <end position="125"/>
    </location>
</feature>
<feature type="domain" description="Putative zinc-finger" evidence="2">
    <location>
        <begin position="7"/>
        <end position="35"/>
    </location>
</feature>